<evidence type="ECO:0000256" key="9">
    <source>
        <dbReference type="ARBA" id="ARBA00049940"/>
    </source>
</evidence>
<comment type="similarity">
    <text evidence="7 10">Belongs to the fluoride channel Fluc/FEX (TC 1.A.43) family.</text>
</comment>
<evidence type="ECO:0000256" key="7">
    <source>
        <dbReference type="ARBA" id="ARBA00035120"/>
    </source>
</evidence>
<dbReference type="NCBIfam" id="TIGR00494">
    <property type="entry name" value="crcB"/>
    <property type="match status" value="1"/>
</dbReference>
<reference evidence="11" key="2">
    <citation type="submission" date="2021-04" db="EMBL/GenBank/DDBJ databases">
        <authorList>
            <person name="Gilroy R."/>
        </authorList>
    </citation>
    <scope>NUCLEOTIDE SEQUENCE</scope>
    <source>
        <strain evidence="11">CHK183-1962</strain>
    </source>
</reference>
<protein>
    <recommendedName>
        <fullName evidence="10">Fluoride-specific ion channel FluC</fullName>
    </recommendedName>
</protein>
<feature type="transmembrane region" description="Helical" evidence="10">
    <location>
        <begin position="64"/>
        <end position="84"/>
    </location>
</feature>
<name>A0A9D2BI77_9FIRM</name>
<proteinExistence type="inferred from homology"/>
<evidence type="ECO:0000313" key="12">
    <source>
        <dbReference type="Proteomes" id="UP000886890"/>
    </source>
</evidence>
<comment type="activity regulation">
    <text evidence="10">Na(+) is not transported, but it plays an essential structural role and its presence is essential for fluoride channel function.</text>
</comment>
<feature type="binding site" evidence="10">
    <location>
        <position position="74"/>
    </location>
    <ligand>
        <name>Na(+)</name>
        <dbReference type="ChEBI" id="CHEBI:29101"/>
        <note>structural</note>
    </ligand>
</feature>
<evidence type="ECO:0000256" key="8">
    <source>
        <dbReference type="ARBA" id="ARBA00035585"/>
    </source>
</evidence>
<keyword evidence="2 10" id="KW-1003">Cell membrane</keyword>
<dbReference type="GO" id="GO:0005886">
    <property type="term" value="C:plasma membrane"/>
    <property type="evidence" value="ECO:0007669"/>
    <property type="project" value="UniProtKB-SubCell"/>
</dbReference>
<accession>A0A9D2BI77</accession>
<dbReference type="PANTHER" id="PTHR28259:SF1">
    <property type="entry name" value="FLUORIDE EXPORT PROTEIN 1-RELATED"/>
    <property type="match status" value="1"/>
</dbReference>
<comment type="subcellular location">
    <subcellularLocation>
        <location evidence="1 10">Cell membrane</location>
        <topology evidence="1 10">Multi-pass membrane protein</topology>
    </subcellularLocation>
</comment>
<keyword evidence="5 10" id="KW-0472">Membrane</keyword>
<comment type="function">
    <text evidence="9 10">Fluoride-specific ion channel. Important for reducing fluoride concentration in the cell, thus reducing its toxicity.</text>
</comment>
<keyword evidence="4 10" id="KW-1133">Transmembrane helix</keyword>
<keyword evidence="6 10" id="KW-0407">Ion channel</keyword>
<keyword evidence="3 10" id="KW-0812">Transmembrane</keyword>
<dbReference type="InterPro" id="IPR003691">
    <property type="entry name" value="FluC"/>
</dbReference>
<dbReference type="AlphaFoldDB" id="A0A9D2BI77"/>
<evidence type="ECO:0000256" key="3">
    <source>
        <dbReference type="ARBA" id="ARBA00022692"/>
    </source>
</evidence>
<dbReference type="HAMAP" id="MF_00454">
    <property type="entry name" value="FluC"/>
    <property type="match status" value="1"/>
</dbReference>
<dbReference type="GO" id="GO:0046872">
    <property type="term" value="F:metal ion binding"/>
    <property type="evidence" value="ECO:0007669"/>
    <property type="project" value="UniProtKB-KW"/>
</dbReference>
<feature type="transmembrane region" description="Helical" evidence="10">
    <location>
        <begin position="99"/>
        <end position="120"/>
    </location>
</feature>
<sequence>MVECLVVGIGGFIGSVCRYLIGLIPVREGWIFPVKTFLINIVGAFVIGMIAAATVKNSTLSPRLVLFLKVGVCGGFTTFSSFALETGDLIQSGNARLALLYAVLSMAAGVAAVFAGEAVIR</sequence>
<keyword evidence="10" id="KW-0915">Sodium</keyword>
<feature type="transmembrane region" description="Helical" evidence="10">
    <location>
        <begin position="5"/>
        <end position="24"/>
    </location>
</feature>
<dbReference type="EMBL" id="DXEK01000090">
    <property type="protein sequence ID" value="HIX77038.1"/>
    <property type="molecule type" value="Genomic_DNA"/>
</dbReference>
<dbReference type="Pfam" id="PF02537">
    <property type="entry name" value="CRCB"/>
    <property type="match status" value="1"/>
</dbReference>
<keyword evidence="10" id="KW-0813">Transport</keyword>
<organism evidence="11 12">
    <name type="scientific">Candidatus Fusicatenibacter merdavium</name>
    <dbReference type="NCBI Taxonomy" id="2838600"/>
    <lineage>
        <taxon>Bacteria</taxon>
        <taxon>Bacillati</taxon>
        <taxon>Bacillota</taxon>
        <taxon>Clostridia</taxon>
        <taxon>Lachnospirales</taxon>
        <taxon>Lachnospiraceae</taxon>
        <taxon>Fusicatenibacter</taxon>
    </lineage>
</organism>
<keyword evidence="10" id="KW-0479">Metal-binding</keyword>
<comment type="caution">
    <text evidence="11">The sequence shown here is derived from an EMBL/GenBank/DDBJ whole genome shotgun (WGS) entry which is preliminary data.</text>
</comment>
<feature type="transmembrane region" description="Helical" evidence="10">
    <location>
        <begin position="30"/>
        <end position="52"/>
    </location>
</feature>
<evidence type="ECO:0000256" key="6">
    <source>
        <dbReference type="ARBA" id="ARBA00023303"/>
    </source>
</evidence>
<evidence type="ECO:0000256" key="1">
    <source>
        <dbReference type="ARBA" id="ARBA00004651"/>
    </source>
</evidence>
<evidence type="ECO:0000313" key="11">
    <source>
        <dbReference type="EMBL" id="HIX77038.1"/>
    </source>
</evidence>
<dbReference type="GO" id="GO:0062054">
    <property type="term" value="F:fluoride channel activity"/>
    <property type="evidence" value="ECO:0007669"/>
    <property type="project" value="UniProtKB-UniRule"/>
</dbReference>
<feature type="binding site" evidence="10">
    <location>
        <position position="77"/>
    </location>
    <ligand>
        <name>Na(+)</name>
        <dbReference type="ChEBI" id="CHEBI:29101"/>
        <note>structural</note>
    </ligand>
</feature>
<gene>
    <name evidence="10 11" type="primary">crcB</name>
    <name evidence="10" type="synonym">fluC</name>
    <name evidence="11" type="ORF">H9734_05505</name>
</gene>
<dbReference type="PANTHER" id="PTHR28259">
    <property type="entry name" value="FLUORIDE EXPORT PROTEIN 1-RELATED"/>
    <property type="match status" value="1"/>
</dbReference>
<reference evidence="11" key="1">
    <citation type="journal article" date="2021" name="PeerJ">
        <title>Extensive microbial diversity within the chicken gut microbiome revealed by metagenomics and culture.</title>
        <authorList>
            <person name="Gilroy R."/>
            <person name="Ravi A."/>
            <person name="Getino M."/>
            <person name="Pursley I."/>
            <person name="Horton D.L."/>
            <person name="Alikhan N.F."/>
            <person name="Baker D."/>
            <person name="Gharbi K."/>
            <person name="Hall N."/>
            <person name="Watson M."/>
            <person name="Adriaenssens E.M."/>
            <person name="Foster-Nyarko E."/>
            <person name="Jarju S."/>
            <person name="Secka A."/>
            <person name="Antonio M."/>
            <person name="Oren A."/>
            <person name="Chaudhuri R.R."/>
            <person name="La Ragione R."/>
            <person name="Hildebrand F."/>
            <person name="Pallen M.J."/>
        </authorList>
    </citation>
    <scope>NUCLEOTIDE SEQUENCE</scope>
    <source>
        <strain evidence="11">CHK183-1962</strain>
    </source>
</reference>
<keyword evidence="10" id="KW-0406">Ion transport</keyword>
<evidence type="ECO:0000256" key="5">
    <source>
        <dbReference type="ARBA" id="ARBA00023136"/>
    </source>
</evidence>
<evidence type="ECO:0000256" key="10">
    <source>
        <dbReference type="HAMAP-Rule" id="MF_00454"/>
    </source>
</evidence>
<evidence type="ECO:0000256" key="2">
    <source>
        <dbReference type="ARBA" id="ARBA00022475"/>
    </source>
</evidence>
<dbReference type="Proteomes" id="UP000886890">
    <property type="component" value="Unassembled WGS sequence"/>
</dbReference>
<dbReference type="GO" id="GO:0140114">
    <property type="term" value="P:cellular detoxification of fluoride"/>
    <property type="evidence" value="ECO:0007669"/>
    <property type="project" value="UniProtKB-UniRule"/>
</dbReference>
<comment type="catalytic activity">
    <reaction evidence="8">
        <text>fluoride(in) = fluoride(out)</text>
        <dbReference type="Rhea" id="RHEA:76159"/>
        <dbReference type="ChEBI" id="CHEBI:17051"/>
    </reaction>
    <physiologicalReaction direction="left-to-right" evidence="8">
        <dbReference type="Rhea" id="RHEA:76160"/>
    </physiologicalReaction>
</comment>
<evidence type="ECO:0000256" key="4">
    <source>
        <dbReference type="ARBA" id="ARBA00022989"/>
    </source>
</evidence>